<evidence type="ECO:0000256" key="6">
    <source>
        <dbReference type="ARBA" id="ARBA00023136"/>
    </source>
</evidence>
<keyword evidence="5 7" id="KW-1133">Transmembrane helix</keyword>
<evidence type="ECO:0000313" key="8">
    <source>
        <dbReference type="EMBL" id="PWE27136.1"/>
    </source>
</evidence>
<dbReference type="PANTHER" id="PTHR36838:SF1">
    <property type="entry name" value="SLR1864 PROTEIN"/>
    <property type="match status" value="1"/>
</dbReference>
<evidence type="ECO:0008006" key="10">
    <source>
        <dbReference type="Google" id="ProtNLM"/>
    </source>
</evidence>
<accession>A0A2U2C5H1</accession>
<feature type="transmembrane region" description="Helical" evidence="7">
    <location>
        <begin position="283"/>
        <end position="304"/>
    </location>
</feature>
<evidence type="ECO:0000313" key="9">
    <source>
        <dbReference type="Proteomes" id="UP000244940"/>
    </source>
</evidence>
<feature type="transmembrane region" description="Helical" evidence="7">
    <location>
        <begin position="126"/>
        <end position="150"/>
    </location>
</feature>
<keyword evidence="2" id="KW-0813">Transport</keyword>
<sequence length="310" mass="32213">MLDIFLTTLPIYLMIAIGFLAVRTRYLPAAHIAALSQFTLKIALIALIVTAIAFPRGDSGLDASFFAAYMAGSVATLLIGFAALRLLMRKAAPESWILAMGMSNSNSGFLGFPIASLFFGEHAATVFAMTMIIENAVTLPVPTIAAGVAGHRGAFLSQIRPVLTRIVTNPLVIAVVVALAIRVTGLDLGEPVERGVRLLAGAASPVALFVIGGTVATMSLNGHWRRSLAVAAGKLVLHPLMVALALMLVPGVPPALIPVGILFAAMPMLTVFPIFAGLYGFGAVASGATMVTTVLGLLSVSFVLHQLTGL</sequence>
<keyword evidence="6 7" id="KW-0472">Membrane</keyword>
<dbReference type="RefSeq" id="WP_109534680.1">
    <property type="nucleotide sequence ID" value="NZ_QEYD01000012.1"/>
</dbReference>
<keyword evidence="3" id="KW-1003">Cell membrane</keyword>
<dbReference type="OrthoDB" id="9810457at2"/>
<feature type="transmembrane region" description="Helical" evidence="7">
    <location>
        <begin position="6"/>
        <end position="22"/>
    </location>
</feature>
<dbReference type="AlphaFoldDB" id="A0A2U2C5H1"/>
<evidence type="ECO:0000256" key="3">
    <source>
        <dbReference type="ARBA" id="ARBA00022475"/>
    </source>
</evidence>
<dbReference type="InterPro" id="IPR004776">
    <property type="entry name" value="Mem_transp_PIN-like"/>
</dbReference>
<name>A0A2U2C5H1_9RHOB</name>
<comment type="subcellular location">
    <subcellularLocation>
        <location evidence="1">Membrane</location>
        <topology evidence="1">Multi-pass membrane protein</topology>
    </subcellularLocation>
</comment>
<protein>
    <recommendedName>
        <fullName evidence="10">Permease</fullName>
    </recommendedName>
</protein>
<evidence type="ECO:0000256" key="4">
    <source>
        <dbReference type="ARBA" id="ARBA00022692"/>
    </source>
</evidence>
<dbReference type="GO" id="GO:0016020">
    <property type="term" value="C:membrane"/>
    <property type="evidence" value="ECO:0007669"/>
    <property type="project" value="UniProtKB-SubCell"/>
</dbReference>
<feature type="transmembrane region" description="Helical" evidence="7">
    <location>
        <begin position="34"/>
        <end position="54"/>
    </location>
</feature>
<gene>
    <name evidence="8" type="ORF">C4N9_17665</name>
</gene>
<comment type="caution">
    <text evidence="8">The sequence shown here is derived from an EMBL/GenBank/DDBJ whole genome shotgun (WGS) entry which is preliminary data.</text>
</comment>
<dbReference type="GeneID" id="94366723"/>
<keyword evidence="4 7" id="KW-0812">Transmembrane</keyword>
<evidence type="ECO:0000256" key="7">
    <source>
        <dbReference type="SAM" id="Phobius"/>
    </source>
</evidence>
<feature type="transmembrane region" description="Helical" evidence="7">
    <location>
        <begin position="195"/>
        <end position="216"/>
    </location>
</feature>
<evidence type="ECO:0000256" key="2">
    <source>
        <dbReference type="ARBA" id="ARBA00022448"/>
    </source>
</evidence>
<feature type="transmembrane region" description="Helical" evidence="7">
    <location>
        <begin position="96"/>
        <end position="120"/>
    </location>
</feature>
<organism evidence="8 9">
    <name type="scientific">Pararhodobacter marinus</name>
    <dbReference type="NCBI Taxonomy" id="2184063"/>
    <lineage>
        <taxon>Bacteria</taxon>
        <taxon>Pseudomonadati</taxon>
        <taxon>Pseudomonadota</taxon>
        <taxon>Alphaproteobacteria</taxon>
        <taxon>Rhodobacterales</taxon>
        <taxon>Paracoccaceae</taxon>
        <taxon>Pararhodobacter</taxon>
    </lineage>
</organism>
<evidence type="ECO:0000256" key="1">
    <source>
        <dbReference type="ARBA" id="ARBA00004141"/>
    </source>
</evidence>
<dbReference type="EMBL" id="QEYD01000012">
    <property type="protein sequence ID" value="PWE27136.1"/>
    <property type="molecule type" value="Genomic_DNA"/>
</dbReference>
<proteinExistence type="predicted"/>
<feature type="transmembrane region" description="Helical" evidence="7">
    <location>
        <begin position="162"/>
        <end position="183"/>
    </location>
</feature>
<dbReference type="Pfam" id="PF03547">
    <property type="entry name" value="Mem_trans"/>
    <property type="match status" value="2"/>
</dbReference>
<evidence type="ECO:0000256" key="5">
    <source>
        <dbReference type="ARBA" id="ARBA00022989"/>
    </source>
</evidence>
<feature type="transmembrane region" description="Helical" evidence="7">
    <location>
        <begin position="255"/>
        <end position="276"/>
    </location>
</feature>
<reference evidence="8 9" key="1">
    <citation type="submission" date="2018-05" db="EMBL/GenBank/DDBJ databases">
        <title>Pararhodobacter marina sp. nov., isolated from deep-sea water of the Indian Ocean.</title>
        <authorList>
            <person name="Lai Q.Sr."/>
            <person name="Liu X."/>
            <person name="Shao Z."/>
        </authorList>
    </citation>
    <scope>NUCLEOTIDE SEQUENCE [LARGE SCALE GENOMIC DNA]</scope>
    <source>
        <strain evidence="8 9">CIC4N-9</strain>
    </source>
</reference>
<dbReference type="Proteomes" id="UP000244940">
    <property type="component" value="Unassembled WGS sequence"/>
</dbReference>
<feature type="transmembrane region" description="Helical" evidence="7">
    <location>
        <begin position="228"/>
        <end position="249"/>
    </location>
</feature>
<dbReference type="PANTHER" id="PTHR36838">
    <property type="entry name" value="AUXIN EFFLUX CARRIER FAMILY PROTEIN"/>
    <property type="match status" value="1"/>
</dbReference>
<dbReference type="GO" id="GO:0055085">
    <property type="term" value="P:transmembrane transport"/>
    <property type="evidence" value="ECO:0007669"/>
    <property type="project" value="InterPro"/>
</dbReference>
<keyword evidence="9" id="KW-1185">Reference proteome</keyword>
<feature type="transmembrane region" description="Helical" evidence="7">
    <location>
        <begin position="66"/>
        <end position="84"/>
    </location>
</feature>